<protein>
    <recommendedName>
        <fullName evidence="12">Galactosylceramide sulfotransferase-like</fullName>
    </recommendedName>
</protein>
<dbReference type="SUPFAM" id="SSF52540">
    <property type="entry name" value="P-loop containing nucleoside triphosphate hydrolases"/>
    <property type="match status" value="1"/>
</dbReference>
<evidence type="ECO:0000313" key="10">
    <source>
        <dbReference type="EMBL" id="KAK2173318.1"/>
    </source>
</evidence>
<keyword evidence="8" id="KW-0472">Membrane</keyword>
<evidence type="ECO:0000256" key="5">
    <source>
        <dbReference type="ARBA" id="ARBA00022968"/>
    </source>
</evidence>
<comment type="subcellular location">
    <subcellularLocation>
        <location evidence="1">Golgi apparatus membrane</location>
        <topology evidence="1">Single-pass type II membrane protein</topology>
    </subcellularLocation>
</comment>
<evidence type="ECO:0000256" key="6">
    <source>
        <dbReference type="ARBA" id="ARBA00022989"/>
    </source>
</evidence>
<reference evidence="10" key="1">
    <citation type="journal article" date="2023" name="Mol. Biol. Evol.">
        <title>Third-Generation Sequencing Reveals the Adaptive Role of the Epigenome in Three Deep-Sea Polychaetes.</title>
        <authorList>
            <person name="Perez M."/>
            <person name="Aroh O."/>
            <person name="Sun Y."/>
            <person name="Lan Y."/>
            <person name="Juniper S.K."/>
            <person name="Young C.R."/>
            <person name="Angers B."/>
            <person name="Qian P.Y."/>
        </authorList>
    </citation>
    <scope>NUCLEOTIDE SEQUENCE</scope>
    <source>
        <strain evidence="10">R07B-5</strain>
    </source>
</reference>
<evidence type="ECO:0000256" key="1">
    <source>
        <dbReference type="ARBA" id="ARBA00004323"/>
    </source>
</evidence>
<keyword evidence="11" id="KW-1185">Reference proteome</keyword>
<dbReference type="Proteomes" id="UP001209878">
    <property type="component" value="Unassembled WGS sequence"/>
</dbReference>
<dbReference type="InterPro" id="IPR027417">
    <property type="entry name" value="P-loop_NTPase"/>
</dbReference>
<comment type="similarity">
    <text evidence="2">Belongs to the galactose-3-O-sulfotransferase family.</text>
</comment>
<accession>A0AAD9NLU3</accession>
<dbReference type="Gene3D" id="3.40.50.300">
    <property type="entry name" value="P-loop containing nucleotide triphosphate hydrolases"/>
    <property type="match status" value="1"/>
</dbReference>
<dbReference type="EMBL" id="JAODUO010000884">
    <property type="protein sequence ID" value="KAK2173318.1"/>
    <property type="molecule type" value="Genomic_DNA"/>
</dbReference>
<keyword evidence="9" id="KW-0325">Glycoprotein</keyword>
<proteinExistence type="inferred from homology"/>
<dbReference type="GO" id="GO:0009247">
    <property type="term" value="P:glycolipid biosynthetic process"/>
    <property type="evidence" value="ECO:0007669"/>
    <property type="project" value="InterPro"/>
</dbReference>
<dbReference type="GO" id="GO:0001733">
    <property type="term" value="F:galactosylceramide sulfotransferase activity"/>
    <property type="evidence" value="ECO:0007669"/>
    <property type="project" value="InterPro"/>
</dbReference>
<dbReference type="InterPro" id="IPR009729">
    <property type="entry name" value="Gal-3-0_sulfotransfrase"/>
</dbReference>
<dbReference type="GO" id="GO:0000139">
    <property type="term" value="C:Golgi membrane"/>
    <property type="evidence" value="ECO:0007669"/>
    <property type="project" value="UniProtKB-SubCell"/>
</dbReference>
<dbReference type="PANTHER" id="PTHR14647">
    <property type="entry name" value="GALACTOSE-3-O-SULFOTRANSFERASE"/>
    <property type="match status" value="1"/>
</dbReference>
<keyword evidence="6" id="KW-1133">Transmembrane helix</keyword>
<evidence type="ECO:0000256" key="3">
    <source>
        <dbReference type="ARBA" id="ARBA00022679"/>
    </source>
</evidence>
<comment type="caution">
    <text evidence="10">The sequence shown here is derived from an EMBL/GenBank/DDBJ whole genome shotgun (WGS) entry which is preliminary data.</text>
</comment>
<evidence type="ECO:0000256" key="8">
    <source>
        <dbReference type="ARBA" id="ARBA00023136"/>
    </source>
</evidence>
<evidence type="ECO:0000256" key="9">
    <source>
        <dbReference type="ARBA" id="ARBA00023180"/>
    </source>
</evidence>
<evidence type="ECO:0000256" key="2">
    <source>
        <dbReference type="ARBA" id="ARBA00008124"/>
    </source>
</evidence>
<keyword evidence="4" id="KW-0812">Transmembrane</keyword>
<dbReference type="AlphaFoldDB" id="A0AAD9NLU3"/>
<sequence length="359" mass="42133">MAVPIRTLPPQDNIVYIKTHKCASETLSAIFRRYGYVRNLSFVLPVDGRNNLGWPEPLDPGMYRPSKTGTYNILCEHTILTLPHMADIMPNDTMFITGIRDPFEHMKSAFHYFNIQGVGAVNGSNPLTEYLRHLDKYDAIYKAVGNKRRSGYCVPAHLSMTQNSIAFDLGFPTGFAKGTKDQTRNATAVQEWLDMLDKRMDFVLIVEYFDMSLVMLRRTLRWNTKDILYIRRNTQSYKVAQKIDEQLLRNYKVWSHVDYLLYDQFNKTLWQKVAQQSDDFWDECRDFDSVLNKTREFCNAEKHRRNESLQFPAKPWSDSFNVTAKDCAIIKRRVMKELRRQYDQIKVPVKYRKRSGQTC</sequence>
<name>A0AAD9NLU3_RIDPI</name>
<gene>
    <name evidence="10" type="ORF">NP493_884g02000</name>
</gene>
<evidence type="ECO:0000256" key="4">
    <source>
        <dbReference type="ARBA" id="ARBA00022692"/>
    </source>
</evidence>
<dbReference type="Pfam" id="PF06990">
    <property type="entry name" value="Gal-3-0_sulfotr"/>
    <property type="match status" value="1"/>
</dbReference>
<evidence type="ECO:0000313" key="11">
    <source>
        <dbReference type="Proteomes" id="UP001209878"/>
    </source>
</evidence>
<evidence type="ECO:0000256" key="7">
    <source>
        <dbReference type="ARBA" id="ARBA00023034"/>
    </source>
</evidence>
<evidence type="ECO:0008006" key="12">
    <source>
        <dbReference type="Google" id="ProtNLM"/>
    </source>
</evidence>
<keyword evidence="5" id="KW-0735">Signal-anchor</keyword>
<keyword evidence="3" id="KW-0808">Transferase</keyword>
<dbReference type="PANTHER" id="PTHR14647:SF87">
    <property type="entry name" value="PUTATIVE-RELATED"/>
    <property type="match status" value="1"/>
</dbReference>
<organism evidence="10 11">
    <name type="scientific">Ridgeia piscesae</name>
    <name type="common">Tubeworm</name>
    <dbReference type="NCBI Taxonomy" id="27915"/>
    <lineage>
        <taxon>Eukaryota</taxon>
        <taxon>Metazoa</taxon>
        <taxon>Spiralia</taxon>
        <taxon>Lophotrochozoa</taxon>
        <taxon>Annelida</taxon>
        <taxon>Polychaeta</taxon>
        <taxon>Sedentaria</taxon>
        <taxon>Canalipalpata</taxon>
        <taxon>Sabellida</taxon>
        <taxon>Siboglinidae</taxon>
        <taxon>Ridgeia</taxon>
    </lineage>
</organism>
<keyword evidence="7" id="KW-0333">Golgi apparatus</keyword>